<comment type="caution">
    <text evidence="2">The sequence shown here is derived from an EMBL/GenBank/DDBJ whole genome shotgun (WGS) entry which is preliminary data.</text>
</comment>
<reference evidence="2 3" key="1">
    <citation type="journal article" date="2014" name="Agronomy (Basel)">
        <title>A Draft Genome Sequence for Ensete ventricosum, the Drought-Tolerant Tree Against Hunger.</title>
        <authorList>
            <person name="Harrison J."/>
            <person name="Moore K.A."/>
            <person name="Paszkiewicz K."/>
            <person name="Jones T."/>
            <person name="Grant M."/>
            <person name="Ambacheew D."/>
            <person name="Muzemil S."/>
            <person name="Studholme D.J."/>
        </authorList>
    </citation>
    <scope>NUCLEOTIDE SEQUENCE [LARGE SCALE GENOMIC DNA]</scope>
</reference>
<evidence type="ECO:0000313" key="3">
    <source>
        <dbReference type="Proteomes" id="UP000287651"/>
    </source>
</evidence>
<evidence type="ECO:0000313" key="2">
    <source>
        <dbReference type="EMBL" id="RRT81840.1"/>
    </source>
</evidence>
<dbReference type="InterPro" id="IPR006957">
    <property type="entry name" value="EIN3"/>
</dbReference>
<dbReference type="PANTHER" id="PTHR33305">
    <property type="entry name" value="ETHYLENE INSENSITIVE 3-LIKE 2 PROTEIN"/>
    <property type="match status" value="1"/>
</dbReference>
<sequence length="311" mass="34660">MHPEACYPPSSGGGNTGAISLGSSCIEYDVEGVDDGESMDMVNDKSHSEVTAFDPSSTAKNEKTVIIASMKEETKMDFIQKRGAAEPELMQNQRIYTCGNVQCPHSDFRHGFLDRNARNSHQYLCKYQNTIPEGIRTAISGPKMKENKPQIFSLPFNTQLDPTSLGSGLNSGDISDIGVPFDGQKSINELMSFYDNNVNANRNLNMGGIGMSKMTNSVQPRSQMEDFFFAQGTRLGGNVFEQADNLVQQQQFLFHEDIMPFEQQFGHQPNELSGDFSFGPSFNMHSMNYSDTSQREMGDPLQKPEASNWFY</sequence>
<proteinExistence type="predicted"/>
<dbReference type="GO" id="GO:0003677">
    <property type="term" value="F:DNA binding"/>
    <property type="evidence" value="ECO:0007669"/>
    <property type="project" value="TreeGrafter"/>
</dbReference>
<organism evidence="2 3">
    <name type="scientific">Ensete ventricosum</name>
    <name type="common">Abyssinian banana</name>
    <name type="synonym">Musa ensete</name>
    <dbReference type="NCBI Taxonomy" id="4639"/>
    <lineage>
        <taxon>Eukaryota</taxon>
        <taxon>Viridiplantae</taxon>
        <taxon>Streptophyta</taxon>
        <taxon>Embryophyta</taxon>
        <taxon>Tracheophyta</taxon>
        <taxon>Spermatophyta</taxon>
        <taxon>Magnoliopsida</taxon>
        <taxon>Liliopsida</taxon>
        <taxon>Zingiberales</taxon>
        <taxon>Musaceae</taxon>
        <taxon>Ensete</taxon>
    </lineage>
</organism>
<name>A0A427B015_ENSVE</name>
<dbReference type="Proteomes" id="UP000287651">
    <property type="component" value="Unassembled WGS sequence"/>
</dbReference>
<accession>A0A427B015</accession>
<dbReference type="PANTHER" id="PTHR33305:SF30">
    <property type="entry name" value="ETHYLENE INSENSITIVE 3-LIKE 3 PROTEIN"/>
    <property type="match status" value="1"/>
</dbReference>
<dbReference type="GO" id="GO:0003700">
    <property type="term" value="F:DNA-binding transcription factor activity"/>
    <property type="evidence" value="ECO:0007669"/>
    <property type="project" value="InterPro"/>
</dbReference>
<protein>
    <submittedName>
        <fullName evidence="2">Uncharacterized protein</fullName>
    </submittedName>
</protein>
<evidence type="ECO:0000256" key="1">
    <source>
        <dbReference type="SAM" id="MobiDB-lite"/>
    </source>
</evidence>
<dbReference type="AlphaFoldDB" id="A0A427B015"/>
<feature type="region of interest" description="Disordered" evidence="1">
    <location>
        <begin position="287"/>
        <end position="311"/>
    </location>
</feature>
<gene>
    <name evidence="2" type="ORF">B296_00021193</name>
</gene>
<dbReference type="EMBL" id="AMZH03000814">
    <property type="protein sequence ID" value="RRT81840.1"/>
    <property type="molecule type" value="Genomic_DNA"/>
</dbReference>
<dbReference type="GO" id="GO:0005634">
    <property type="term" value="C:nucleus"/>
    <property type="evidence" value="ECO:0007669"/>
    <property type="project" value="InterPro"/>
</dbReference>